<evidence type="ECO:0000256" key="5">
    <source>
        <dbReference type="ARBA" id="ARBA00005884"/>
    </source>
</evidence>
<dbReference type="EC" id="2.3.2.31" evidence="6"/>
<dbReference type="InterPro" id="IPR001841">
    <property type="entry name" value="Znf_RING"/>
</dbReference>
<protein>
    <recommendedName>
        <fullName evidence="6">RBR-type E3 ubiquitin transferase</fullName>
        <ecNumber evidence="6">2.3.2.31</ecNumber>
    </recommendedName>
</protein>
<dbReference type="KEGG" id="jcu:105628142"/>
<sequence length="578" mass="65140">MATTNTHAASDDDLPSLLSEQRRELMAAQSLESDLDLAFRLQLQEAINASLSLVPSSSTSPPQSSPSILIVSDQDSNVSASLPSLQTEEISKLEQELNDRKQSELEMRRIREDLDRRMHDQRVAREISMIPDDEWLEWGDDFEKPFGEGSSRSMGNDDSVFKLYFKGLVSEENVGGKKVILAGIGVAICDPVGNLVFEIRKPLVGNGMSRQAAEAKALIEGLNAALALELKRISIYCDYYPLYKFIIGRWPPKQRKVATLVNQVSLIQRKFTYCIPTLVARNDIKHAFKLARDAIVSQTTTPAGSSHGKRVQETCVICLEDTDVERMFSVDGCRHRYCFSCMKQHVEVKLLHGMVPKCPHEGCKSELRVNCCGKFLTPKLLETLNQRIEEASIPVTEKVYCPYPKCSALMSKNEVSEYAKSALVGSDRSGARKCLKCHGLFCINCKVPWHSNMTCIVYKMRHPNPHAEDAKLKSLASRNQWRQCVKCNHMIELAEDVGFSFAMFVELNGRTKSQHVHVGSGMRITFSMMMTRKKKKKNYLMMMSTMTLTRIIPGNMQVKETINYLAFFSNLFGTLFCV</sequence>
<evidence type="ECO:0000256" key="12">
    <source>
        <dbReference type="ARBA" id="ARBA00022833"/>
    </source>
</evidence>
<dbReference type="GO" id="GO:0061630">
    <property type="term" value="F:ubiquitin protein ligase activity"/>
    <property type="evidence" value="ECO:0007669"/>
    <property type="project" value="UniProtKB-EC"/>
</dbReference>
<evidence type="ECO:0000256" key="2">
    <source>
        <dbReference type="ARBA" id="ARBA00001947"/>
    </source>
</evidence>
<dbReference type="GO" id="GO:0004523">
    <property type="term" value="F:RNA-DNA hybrid ribonuclease activity"/>
    <property type="evidence" value="ECO:0007669"/>
    <property type="project" value="InterPro"/>
</dbReference>
<dbReference type="PROSITE" id="PS00518">
    <property type="entry name" value="ZF_RING_1"/>
    <property type="match status" value="1"/>
</dbReference>
<comment type="catalytic activity">
    <reaction evidence="1">
        <text>[E2 ubiquitin-conjugating enzyme]-S-ubiquitinyl-L-cysteine + [acceptor protein]-L-lysine = [E2 ubiquitin-conjugating enzyme]-L-cysteine + [acceptor protein]-N(6)-ubiquitinyl-L-lysine.</text>
        <dbReference type="EC" id="2.3.2.31"/>
    </reaction>
</comment>
<dbReference type="Gene3D" id="3.30.420.10">
    <property type="entry name" value="Ribonuclease H-like superfamily/Ribonuclease H"/>
    <property type="match status" value="1"/>
</dbReference>
<dbReference type="GO" id="GO:0003676">
    <property type="term" value="F:nucleic acid binding"/>
    <property type="evidence" value="ECO:0007669"/>
    <property type="project" value="InterPro"/>
</dbReference>
<dbReference type="Proteomes" id="UP000027138">
    <property type="component" value="Unassembled WGS sequence"/>
</dbReference>
<evidence type="ECO:0000313" key="17">
    <source>
        <dbReference type="Proteomes" id="UP000027138"/>
    </source>
</evidence>
<evidence type="ECO:0000256" key="11">
    <source>
        <dbReference type="ARBA" id="ARBA00022786"/>
    </source>
</evidence>
<gene>
    <name evidence="16" type="ORF">JCGZ_05580</name>
</gene>
<dbReference type="GO" id="GO:0008270">
    <property type="term" value="F:zinc ion binding"/>
    <property type="evidence" value="ECO:0007669"/>
    <property type="project" value="UniProtKB-KW"/>
</dbReference>
<comment type="similarity">
    <text evidence="5">Belongs to the RBR family. Ariadne subfamily.</text>
</comment>
<dbReference type="InterPro" id="IPR031127">
    <property type="entry name" value="E3_UB_ligase_RBR"/>
</dbReference>
<dbReference type="PROSITE" id="PS50089">
    <property type="entry name" value="ZF_RING_2"/>
    <property type="match status" value="1"/>
</dbReference>
<evidence type="ECO:0000259" key="14">
    <source>
        <dbReference type="PROSITE" id="PS50089"/>
    </source>
</evidence>
<keyword evidence="7" id="KW-0808">Transferase</keyword>
<dbReference type="EMBL" id="KK914256">
    <property type="protein sequence ID" value="KDP44113.1"/>
    <property type="molecule type" value="Genomic_DNA"/>
</dbReference>
<dbReference type="UniPathway" id="UPA00143"/>
<comment type="pathway">
    <text evidence="4">Protein modification; protein ubiquitination.</text>
</comment>
<dbReference type="InterPro" id="IPR012337">
    <property type="entry name" value="RNaseH-like_sf"/>
</dbReference>
<evidence type="ECO:0000256" key="9">
    <source>
        <dbReference type="ARBA" id="ARBA00022737"/>
    </source>
</evidence>
<evidence type="ECO:0000259" key="15">
    <source>
        <dbReference type="PROSITE" id="PS51873"/>
    </source>
</evidence>
<dbReference type="Pfam" id="PF01485">
    <property type="entry name" value="IBR"/>
    <property type="match status" value="1"/>
</dbReference>
<dbReference type="SUPFAM" id="SSF57850">
    <property type="entry name" value="RING/U-box"/>
    <property type="match status" value="1"/>
</dbReference>
<dbReference type="InterPro" id="IPR017907">
    <property type="entry name" value="Znf_RING_CS"/>
</dbReference>
<dbReference type="InterPro" id="IPR002156">
    <property type="entry name" value="RNaseH_domain"/>
</dbReference>
<dbReference type="InterPro" id="IPR036397">
    <property type="entry name" value="RNaseH_sf"/>
</dbReference>
<evidence type="ECO:0000256" key="8">
    <source>
        <dbReference type="ARBA" id="ARBA00022723"/>
    </source>
</evidence>
<feature type="domain" description="RING-type" evidence="15">
    <location>
        <begin position="311"/>
        <end position="540"/>
    </location>
</feature>
<evidence type="ECO:0000256" key="6">
    <source>
        <dbReference type="ARBA" id="ARBA00012251"/>
    </source>
</evidence>
<dbReference type="Pfam" id="PF13456">
    <property type="entry name" value="RVT_3"/>
    <property type="match status" value="1"/>
</dbReference>
<evidence type="ECO:0000256" key="1">
    <source>
        <dbReference type="ARBA" id="ARBA00001798"/>
    </source>
</evidence>
<keyword evidence="17" id="KW-1185">Reference proteome</keyword>
<dbReference type="PROSITE" id="PS51873">
    <property type="entry name" value="TRIAD"/>
    <property type="match status" value="1"/>
</dbReference>
<dbReference type="FunFam" id="3.30.40.10:FF:000230">
    <property type="entry name" value="RBR-type E3 ubiquitin transferase"/>
    <property type="match status" value="1"/>
</dbReference>
<dbReference type="SMART" id="SM00647">
    <property type="entry name" value="IBR"/>
    <property type="match status" value="1"/>
</dbReference>
<keyword evidence="10 13" id="KW-0863">Zinc-finger</keyword>
<evidence type="ECO:0000256" key="13">
    <source>
        <dbReference type="PROSITE-ProRule" id="PRU00175"/>
    </source>
</evidence>
<feature type="domain" description="RING-type" evidence="14">
    <location>
        <begin position="315"/>
        <end position="359"/>
    </location>
</feature>
<dbReference type="GO" id="GO:0016567">
    <property type="term" value="P:protein ubiquitination"/>
    <property type="evidence" value="ECO:0007669"/>
    <property type="project" value="UniProtKB-UniPathway"/>
</dbReference>
<comment type="cofactor">
    <cofactor evidence="2">
        <name>Zn(2+)</name>
        <dbReference type="ChEBI" id="CHEBI:29105"/>
    </cofactor>
</comment>
<evidence type="ECO:0000256" key="4">
    <source>
        <dbReference type="ARBA" id="ARBA00004906"/>
    </source>
</evidence>
<dbReference type="FunFam" id="3.30.420.10:FF:000076">
    <property type="entry name" value="RBR-type E3 ubiquitin transferase"/>
    <property type="match status" value="1"/>
</dbReference>
<dbReference type="AlphaFoldDB" id="A0A067LA56"/>
<proteinExistence type="inferred from homology"/>
<keyword evidence="8" id="KW-0479">Metal-binding</keyword>
<dbReference type="InterPro" id="IPR002867">
    <property type="entry name" value="IBR_dom"/>
</dbReference>
<keyword evidence="9" id="KW-0677">Repeat</keyword>
<evidence type="ECO:0000256" key="3">
    <source>
        <dbReference type="ARBA" id="ARBA00003976"/>
    </source>
</evidence>
<keyword evidence="12" id="KW-0862">Zinc</keyword>
<organism evidence="16 17">
    <name type="scientific">Jatropha curcas</name>
    <name type="common">Barbados nut</name>
    <dbReference type="NCBI Taxonomy" id="180498"/>
    <lineage>
        <taxon>Eukaryota</taxon>
        <taxon>Viridiplantae</taxon>
        <taxon>Streptophyta</taxon>
        <taxon>Embryophyta</taxon>
        <taxon>Tracheophyta</taxon>
        <taxon>Spermatophyta</taxon>
        <taxon>Magnoliopsida</taxon>
        <taxon>eudicotyledons</taxon>
        <taxon>Gunneridae</taxon>
        <taxon>Pentapetalae</taxon>
        <taxon>rosids</taxon>
        <taxon>fabids</taxon>
        <taxon>Malpighiales</taxon>
        <taxon>Euphorbiaceae</taxon>
        <taxon>Crotonoideae</taxon>
        <taxon>Jatropheae</taxon>
        <taxon>Jatropha</taxon>
    </lineage>
</organism>
<dbReference type="InterPro" id="IPR013083">
    <property type="entry name" value="Znf_RING/FYVE/PHD"/>
</dbReference>
<dbReference type="SUPFAM" id="SSF53098">
    <property type="entry name" value="Ribonuclease H-like"/>
    <property type="match status" value="1"/>
</dbReference>
<dbReference type="PANTHER" id="PTHR11685">
    <property type="entry name" value="RBR FAMILY RING FINGER AND IBR DOMAIN-CONTAINING"/>
    <property type="match status" value="1"/>
</dbReference>
<evidence type="ECO:0000256" key="7">
    <source>
        <dbReference type="ARBA" id="ARBA00022679"/>
    </source>
</evidence>
<evidence type="ECO:0000256" key="10">
    <source>
        <dbReference type="ARBA" id="ARBA00022771"/>
    </source>
</evidence>
<evidence type="ECO:0000313" key="16">
    <source>
        <dbReference type="EMBL" id="KDP44113.1"/>
    </source>
</evidence>
<dbReference type="OrthoDB" id="9977870at2759"/>
<dbReference type="Gene3D" id="3.30.40.10">
    <property type="entry name" value="Zinc/RING finger domain, C3HC4 (zinc finger)"/>
    <property type="match status" value="1"/>
</dbReference>
<reference evidence="16 17" key="1">
    <citation type="journal article" date="2014" name="PLoS ONE">
        <title>Global Analysis of Gene Expression Profiles in Physic Nut (Jatropha curcas L.) Seedlings Exposed to Salt Stress.</title>
        <authorList>
            <person name="Zhang L."/>
            <person name="Zhang C."/>
            <person name="Wu P."/>
            <person name="Chen Y."/>
            <person name="Li M."/>
            <person name="Jiang H."/>
            <person name="Wu G."/>
        </authorList>
    </citation>
    <scope>NUCLEOTIDE SEQUENCE [LARGE SCALE GENOMIC DNA]</scope>
    <source>
        <strain evidence="17">cv. GZQX0401</strain>
        <tissue evidence="16">Young leaves</tissue>
    </source>
</reference>
<accession>A0A067LA56</accession>
<keyword evidence="11" id="KW-0833">Ubl conjugation pathway</keyword>
<comment type="function">
    <text evidence="3">Might act as an E3 ubiquitin-protein ligase, or as part of E3 complex, which accepts ubiquitin from specific E2 ubiquitin-conjugating enzymes and then transfers it to substrates.</text>
</comment>
<dbReference type="InterPro" id="IPR044066">
    <property type="entry name" value="TRIAD_supradom"/>
</dbReference>
<name>A0A067LA56_JATCU</name>
<dbReference type="CDD" id="cd22582">
    <property type="entry name" value="BRcat_RBR_unk"/>
    <property type="match status" value="1"/>
</dbReference>